<evidence type="ECO:0000256" key="1">
    <source>
        <dbReference type="SAM" id="Phobius"/>
    </source>
</evidence>
<dbReference type="GO" id="GO:0035556">
    <property type="term" value="P:intracellular signal transduction"/>
    <property type="evidence" value="ECO:0007669"/>
    <property type="project" value="InterPro"/>
</dbReference>
<dbReference type="InterPro" id="IPR050697">
    <property type="entry name" value="Adenylyl/Guanylyl_Cyclase_3/4"/>
</dbReference>
<dbReference type="Gene3D" id="3.40.50.10070">
    <property type="entry name" value="TolB, N-terminal domain"/>
    <property type="match status" value="1"/>
</dbReference>
<dbReference type="EMBL" id="QPJM01000023">
    <property type="protein sequence ID" value="RCW78576.1"/>
    <property type="molecule type" value="Genomic_DNA"/>
</dbReference>
<dbReference type="Gene3D" id="1.25.40.10">
    <property type="entry name" value="Tetratricopeptide repeat domain"/>
    <property type="match status" value="1"/>
</dbReference>
<keyword evidence="1" id="KW-0812">Transmembrane</keyword>
<protein>
    <submittedName>
        <fullName evidence="3">TolB-like protein</fullName>
    </submittedName>
</protein>
<evidence type="ECO:0000259" key="2">
    <source>
        <dbReference type="PROSITE" id="PS50125"/>
    </source>
</evidence>
<dbReference type="Pfam" id="PF00211">
    <property type="entry name" value="Guanylate_cyc"/>
    <property type="match status" value="1"/>
</dbReference>
<dbReference type="PANTHER" id="PTHR43081">
    <property type="entry name" value="ADENYLATE CYCLASE, TERMINAL-DIFFERENTIATION SPECIFIC-RELATED"/>
    <property type="match status" value="1"/>
</dbReference>
<reference evidence="3 4" key="1">
    <citation type="submission" date="2018-07" db="EMBL/GenBank/DDBJ databases">
        <title>Genomic Encyclopedia of Type Strains, Phase III (KMG-III): the genomes of soil and plant-associated and newly described type strains.</title>
        <authorList>
            <person name="Whitman W."/>
        </authorList>
    </citation>
    <scope>NUCLEOTIDE SEQUENCE [LARGE SCALE GENOMIC DNA]</scope>
    <source>
        <strain evidence="3 4">31-25a</strain>
    </source>
</reference>
<dbReference type="PANTHER" id="PTHR43081:SF19">
    <property type="entry name" value="PH-SENSITIVE ADENYLATE CYCLASE RV1264"/>
    <property type="match status" value="1"/>
</dbReference>
<dbReference type="InterPro" id="IPR029787">
    <property type="entry name" value="Nucleotide_cyclase"/>
</dbReference>
<evidence type="ECO:0000313" key="4">
    <source>
        <dbReference type="Proteomes" id="UP000253324"/>
    </source>
</evidence>
<proteinExistence type="predicted"/>
<organism evidence="3 4">
    <name type="scientific">Phyllobacterium bourgognense</name>
    <dbReference type="NCBI Taxonomy" id="314236"/>
    <lineage>
        <taxon>Bacteria</taxon>
        <taxon>Pseudomonadati</taxon>
        <taxon>Pseudomonadota</taxon>
        <taxon>Alphaproteobacteria</taxon>
        <taxon>Hyphomicrobiales</taxon>
        <taxon>Phyllobacteriaceae</taxon>
        <taxon>Phyllobacterium</taxon>
    </lineage>
</organism>
<dbReference type="GO" id="GO:0004016">
    <property type="term" value="F:adenylate cyclase activity"/>
    <property type="evidence" value="ECO:0007669"/>
    <property type="project" value="UniProtKB-ARBA"/>
</dbReference>
<dbReference type="PROSITE" id="PS50125">
    <property type="entry name" value="GUANYLATE_CYCLASE_2"/>
    <property type="match status" value="1"/>
</dbReference>
<dbReference type="Pfam" id="PF13181">
    <property type="entry name" value="TPR_8"/>
    <property type="match status" value="2"/>
</dbReference>
<feature type="domain" description="Guanylate cyclase" evidence="2">
    <location>
        <begin position="7"/>
        <end position="122"/>
    </location>
</feature>
<dbReference type="SUPFAM" id="SSF55073">
    <property type="entry name" value="Nucleotide cyclase"/>
    <property type="match status" value="1"/>
</dbReference>
<keyword evidence="1" id="KW-1133">Transmembrane helix</keyword>
<accession>A0A368YGY8</accession>
<dbReference type="Gene3D" id="3.30.70.1230">
    <property type="entry name" value="Nucleotide cyclase"/>
    <property type="match status" value="1"/>
</dbReference>
<dbReference type="InterPro" id="IPR019734">
    <property type="entry name" value="TPR_rpt"/>
</dbReference>
<gene>
    <name evidence="3" type="ORF">C7476_1235</name>
</gene>
<dbReference type="AlphaFoldDB" id="A0A368YGY8"/>
<name>A0A368YGY8_9HYPH</name>
<dbReference type="OrthoDB" id="9807521at2"/>
<dbReference type="InterPro" id="IPR011990">
    <property type="entry name" value="TPR-like_helical_dom_sf"/>
</dbReference>
<comment type="caution">
    <text evidence="3">The sequence shown here is derived from an EMBL/GenBank/DDBJ whole genome shotgun (WGS) entry which is preliminary data.</text>
</comment>
<dbReference type="SUPFAM" id="SSF52964">
    <property type="entry name" value="TolB, N-terminal domain"/>
    <property type="match status" value="1"/>
</dbReference>
<keyword evidence="4" id="KW-1185">Reference proteome</keyword>
<dbReference type="SUPFAM" id="SSF48452">
    <property type="entry name" value="TPR-like"/>
    <property type="match status" value="1"/>
</dbReference>
<feature type="transmembrane region" description="Helical" evidence="1">
    <location>
        <begin position="186"/>
        <end position="209"/>
    </location>
</feature>
<dbReference type="SMART" id="SM00028">
    <property type="entry name" value="TPR"/>
    <property type="match status" value="2"/>
</dbReference>
<dbReference type="RefSeq" id="WP_114432564.1">
    <property type="nucleotide sequence ID" value="NZ_QPJM01000023.1"/>
</dbReference>
<dbReference type="InterPro" id="IPR001054">
    <property type="entry name" value="A/G_cyclase"/>
</dbReference>
<dbReference type="Proteomes" id="UP000253324">
    <property type="component" value="Unassembled WGS sequence"/>
</dbReference>
<keyword evidence="1" id="KW-0472">Membrane</keyword>
<evidence type="ECO:0000313" key="3">
    <source>
        <dbReference type="EMBL" id="RCW78576.1"/>
    </source>
</evidence>
<dbReference type="GO" id="GO:0006171">
    <property type="term" value="P:cAMP biosynthetic process"/>
    <property type="evidence" value="ECO:0007669"/>
    <property type="project" value="TreeGrafter"/>
</dbReference>
<dbReference type="CDD" id="cd07302">
    <property type="entry name" value="CHD"/>
    <property type="match status" value="1"/>
</dbReference>
<sequence>MDRKLAAILAADVVGYSTLMEQDEQGTFERLRSGRKELFEPEIARHHGRIFKLMGDGLLAEFGSVVDAVECAVSLQRGLAERNVNVPEDQRIQVRIGINLGEVIVEGDDCYGDGVNIAARLEQLADPGGICVSAKVAREVEKKLSFGFEAMGEQKVKNIAEPIQTFRVKFDGIPLVSRHAGKPGKYWATVAVSGLLALLIAGGGAWYALQPEEAHARESSIAVLPFANMSGDPAQDYLGSGIAEDIITMLSSYPGLRVVSRTSSSVYDKPVKVQQVGEDLKVSYVIEGSVRKAGGNVRVTAQLVDASTGEHVWADRYDEEGSDVAALQDDVANRIYATVAGMKGEIRKKEETDAWSKSAPSLEEYDYYLRGHQFFFRFTKEGNEKARAIWQEGLAKFPDSALLRTKIAASYMQNLYNDWTDEPWPDTEMAWKMGTEAAAIPHKSRLETLLSHWMMAPVYQLHDADFERSVVEAQAAAKLVPYDAFARADLASYLISAGKYDLAIEWLEESIRRDASPMDWYFGYLAMAYYFADRPADSVATLQKMKAPLNLYLAAAYARLGKLDEARASIAKLLEAKPGWTVEKEAVWPTTKQPQHVEPLLSTYLADLAKAGLPAK</sequence>